<proteinExistence type="predicted"/>
<keyword evidence="2" id="KW-1185">Reference proteome</keyword>
<protein>
    <submittedName>
        <fullName evidence="1">Uncharacterized protein</fullName>
    </submittedName>
</protein>
<dbReference type="EMBL" id="CP110437">
    <property type="protein sequence ID" value="WAQ92716.1"/>
    <property type="molecule type" value="Genomic_DNA"/>
</dbReference>
<dbReference type="RefSeq" id="XP_053028271.1">
    <property type="nucleotide sequence ID" value="XM_053164288.1"/>
</dbReference>
<dbReference type="Proteomes" id="UP001164743">
    <property type="component" value="Chromosome 17A"/>
</dbReference>
<sequence length="710" mass="79415">MATASTPAKTQRYRALDVWNALKKRDFEYGLNLLITGKWTVDGVVKDGLSFLDTQAGSERCQEAAAIALFLRCIVVDFLKEDGLDKEFDDLVTDYPLMPASSTPATTQRYRALDAWNALKKRDFEYGLNLLVSGEWIVDGVVKDGLSFLDARVGSERCQETAALALFLRRIVVDFLKEEGLDKEFDDLITDYRVKHVSDRDWTAIFKIEDVRLENAPQYDFIKQAIIDKIGSKWATFLGLARTLTSFSVLTDMEAGMPIRYRRKNDVLVETSKEQRDTGMGEYHDIEFAMRKEFTALSFDLIEHVASTVLGKKALPFGEEARTLPHILEQAREIFHFSSANKINPGHKEYPITIGSFSASTIILIYACYHYSIPITECMPRLKYDGPIRAAHDEPAEKTDSEALEALSLDDRVTAPPVLTYVKSEANGGCYRLVKPEEYGIENEPSWKLGGFSMYNMLQTGSLLSSSDDSEYVATLEKNDVTHRLTIFGFFHNEYPAATENGGIDLVTLINKVCGAGASVVNVTLESIEGGLKLDVNDQTETISFLSLAAACSSLARQHNLHDTFLAHQRDPAISSAYRMQNKSIPYTYNHIEISTSAHEERKWGKLLEKVQSTEEPLYANLFTAGNAAYSIRDQTEADALMRVNNVNQKIKRLLAAHPNHAVYLTDEHRAKWEASTFAGQKGGKKQKKGGNASRAQGSDIEVLSIVMSY</sequence>
<accession>A0ABY7D5R6</accession>
<dbReference type="GeneID" id="77805183"/>
<gene>
    <name evidence="1" type="ORF">PtA15_17A198</name>
</gene>
<reference evidence="1" key="1">
    <citation type="submission" date="2022-10" db="EMBL/GenBank/DDBJ databases">
        <title>Puccinia triticina Genome sequencing and assembly.</title>
        <authorList>
            <person name="Li C."/>
        </authorList>
    </citation>
    <scope>NUCLEOTIDE SEQUENCE</scope>
    <source>
        <strain evidence="1">Pt15</strain>
    </source>
</reference>
<evidence type="ECO:0000313" key="1">
    <source>
        <dbReference type="EMBL" id="WAQ92716.1"/>
    </source>
</evidence>
<evidence type="ECO:0000313" key="2">
    <source>
        <dbReference type="Proteomes" id="UP001164743"/>
    </source>
</evidence>
<name>A0ABY7D5R6_9BASI</name>
<organism evidence="1 2">
    <name type="scientific">Puccinia triticina</name>
    <dbReference type="NCBI Taxonomy" id="208348"/>
    <lineage>
        <taxon>Eukaryota</taxon>
        <taxon>Fungi</taxon>
        <taxon>Dikarya</taxon>
        <taxon>Basidiomycota</taxon>
        <taxon>Pucciniomycotina</taxon>
        <taxon>Pucciniomycetes</taxon>
        <taxon>Pucciniales</taxon>
        <taxon>Pucciniaceae</taxon>
        <taxon>Puccinia</taxon>
    </lineage>
</organism>